<gene>
    <name evidence="1" type="ORF">LCGC14_0347590</name>
</gene>
<name>A0A0F9TUQ3_9ZZZZ</name>
<evidence type="ECO:0000313" key="1">
    <source>
        <dbReference type="EMBL" id="KKN78692.1"/>
    </source>
</evidence>
<organism evidence="1">
    <name type="scientific">marine sediment metagenome</name>
    <dbReference type="NCBI Taxonomy" id="412755"/>
    <lineage>
        <taxon>unclassified sequences</taxon>
        <taxon>metagenomes</taxon>
        <taxon>ecological metagenomes</taxon>
    </lineage>
</organism>
<accession>A0A0F9TUQ3</accession>
<dbReference type="AlphaFoldDB" id="A0A0F9TUQ3"/>
<sequence length="57" mass="6644">MPSKEELKEHVKIGFEYAAQNEIPVEGIVDHLTNHLWAVIGMWLKYSEEIYQKKKSG</sequence>
<dbReference type="EMBL" id="LAZR01000258">
    <property type="protein sequence ID" value="KKN78692.1"/>
    <property type="molecule type" value="Genomic_DNA"/>
</dbReference>
<reference evidence="1" key="1">
    <citation type="journal article" date="2015" name="Nature">
        <title>Complex archaea that bridge the gap between prokaryotes and eukaryotes.</title>
        <authorList>
            <person name="Spang A."/>
            <person name="Saw J.H."/>
            <person name="Jorgensen S.L."/>
            <person name="Zaremba-Niedzwiedzka K."/>
            <person name="Martijn J."/>
            <person name="Lind A.E."/>
            <person name="van Eijk R."/>
            <person name="Schleper C."/>
            <person name="Guy L."/>
            <person name="Ettema T.J."/>
        </authorList>
    </citation>
    <scope>NUCLEOTIDE SEQUENCE</scope>
</reference>
<proteinExistence type="predicted"/>
<comment type="caution">
    <text evidence="1">The sequence shown here is derived from an EMBL/GenBank/DDBJ whole genome shotgun (WGS) entry which is preliminary data.</text>
</comment>
<protein>
    <submittedName>
        <fullName evidence="1">Uncharacterized protein</fullName>
    </submittedName>
</protein>